<dbReference type="Gene3D" id="3.10.450.30">
    <property type="entry name" value="Microbial ribonucleases"/>
    <property type="match status" value="1"/>
</dbReference>
<dbReference type="SUPFAM" id="SSF53933">
    <property type="entry name" value="Microbial ribonucleases"/>
    <property type="match status" value="1"/>
</dbReference>
<evidence type="ECO:0000256" key="3">
    <source>
        <dbReference type="SAM" id="MobiDB-lite"/>
    </source>
</evidence>
<dbReference type="InterPro" id="IPR000026">
    <property type="entry name" value="N1-like"/>
</dbReference>
<name>E6SEA6_INTC7</name>
<dbReference type="EMBL" id="CP002343">
    <property type="protein sequence ID" value="ADU48754.1"/>
    <property type="molecule type" value="Genomic_DNA"/>
</dbReference>
<dbReference type="KEGG" id="ica:Intca_2245"/>
<dbReference type="Pfam" id="PF00545">
    <property type="entry name" value="Ribonuclease"/>
    <property type="match status" value="1"/>
</dbReference>
<evidence type="ECO:0000256" key="2">
    <source>
        <dbReference type="ARBA" id="ARBA00022801"/>
    </source>
</evidence>
<proteinExistence type="predicted"/>
<reference evidence="4 5" key="1">
    <citation type="journal article" date="2010" name="Stand. Genomic Sci.">
        <title>Complete genome sequence of Intrasporangium calvum type strain (7 KIP).</title>
        <authorList>
            <person name="Del Rio T.G."/>
            <person name="Chertkov O."/>
            <person name="Yasawong M."/>
            <person name="Lucas S."/>
            <person name="Deshpande S."/>
            <person name="Cheng J.F."/>
            <person name="Detter C."/>
            <person name="Tapia R."/>
            <person name="Han C."/>
            <person name="Goodwin L."/>
            <person name="Pitluck S."/>
            <person name="Liolios K."/>
            <person name="Ivanova N."/>
            <person name="Mavromatis K."/>
            <person name="Pati A."/>
            <person name="Chen A."/>
            <person name="Palaniappan K."/>
            <person name="Land M."/>
            <person name="Hauser L."/>
            <person name="Chang Y.J."/>
            <person name="Jeffries C.D."/>
            <person name="Rohde M."/>
            <person name="Pukall R."/>
            <person name="Sikorski J."/>
            <person name="Goker M."/>
            <person name="Woyke T."/>
            <person name="Bristow J."/>
            <person name="Eisen J.A."/>
            <person name="Markowitz V."/>
            <person name="Hugenholtz P."/>
            <person name="Kyrpides N.C."/>
            <person name="Klenk H.P."/>
            <person name="Lapidus A."/>
        </authorList>
    </citation>
    <scope>NUCLEOTIDE SEQUENCE [LARGE SCALE GENOMIC DNA]</scope>
    <source>
        <strain evidence="5">ATCC 23552 / DSM 43043 / JCM 3097 / NBRC 12989 / 7 KIP</strain>
    </source>
</reference>
<accession>E6SEA6</accession>
<organism evidence="4 5">
    <name type="scientific">Intrasporangium calvum (strain ATCC 23552 / DSM 43043 / JCM 3097 / NBRC 12989 / NCIMB 10167 / NRRL B-3866 / 7 KIP)</name>
    <dbReference type="NCBI Taxonomy" id="710696"/>
    <lineage>
        <taxon>Bacteria</taxon>
        <taxon>Bacillati</taxon>
        <taxon>Actinomycetota</taxon>
        <taxon>Actinomycetes</taxon>
        <taxon>Micrococcales</taxon>
        <taxon>Intrasporangiaceae</taxon>
        <taxon>Intrasporangium</taxon>
    </lineage>
</organism>
<dbReference type="Proteomes" id="UP000008914">
    <property type="component" value="Chromosome"/>
</dbReference>
<protein>
    <submittedName>
        <fullName evidence="4">Guanine-specific ribonuclease N1 and T1</fullName>
    </submittedName>
</protein>
<dbReference type="STRING" id="710696.Intca_2245"/>
<sequence>MRETTRRRLLLTLLVLSALLAVWVIARASGPGPTHSGSTVGSPGPAATATVGADPTQRHTASSGASESATDPVSGLPWIAESALPAEARDTLALIAAGGPFPYPRNDNQTFQNRERLLPVRPRGYYREFTVETPGSDDRGAQRIITGADGEKYWTDDHYDSFSRVREGT</sequence>
<dbReference type="GO" id="GO:0004521">
    <property type="term" value="F:RNA endonuclease activity"/>
    <property type="evidence" value="ECO:0007669"/>
    <property type="project" value="InterPro"/>
</dbReference>
<evidence type="ECO:0000313" key="4">
    <source>
        <dbReference type="EMBL" id="ADU48754.1"/>
    </source>
</evidence>
<evidence type="ECO:0000313" key="5">
    <source>
        <dbReference type="Proteomes" id="UP000008914"/>
    </source>
</evidence>
<dbReference type="RefSeq" id="WP_013493069.1">
    <property type="nucleotide sequence ID" value="NC_014830.1"/>
</dbReference>
<keyword evidence="1" id="KW-0540">Nuclease</keyword>
<keyword evidence="2" id="KW-0378">Hydrolase</keyword>
<dbReference type="GO" id="GO:0016787">
    <property type="term" value="F:hydrolase activity"/>
    <property type="evidence" value="ECO:0007669"/>
    <property type="project" value="UniProtKB-KW"/>
</dbReference>
<feature type="region of interest" description="Disordered" evidence="3">
    <location>
        <begin position="31"/>
        <end position="74"/>
    </location>
</feature>
<evidence type="ECO:0000256" key="1">
    <source>
        <dbReference type="ARBA" id="ARBA00022722"/>
    </source>
</evidence>
<dbReference type="InterPro" id="IPR016191">
    <property type="entry name" value="Ribonuclease/ribotoxin"/>
</dbReference>
<dbReference type="AlphaFoldDB" id="E6SEA6"/>
<keyword evidence="5" id="KW-1185">Reference proteome</keyword>
<feature type="compositionally biased region" description="Polar residues" evidence="3">
    <location>
        <begin position="58"/>
        <end position="71"/>
    </location>
</feature>
<dbReference type="HOGENOM" id="CLU_112496_0_0_11"/>
<dbReference type="eggNOG" id="COG4290">
    <property type="taxonomic scope" value="Bacteria"/>
</dbReference>
<dbReference type="OrthoDB" id="5326845at2"/>
<dbReference type="GO" id="GO:0003723">
    <property type="term" value="F:RNA binding"/>
    <property type="evidence" value="ECO:0007669"/>
    <property type="project" value="InterPro"/>
</dbReference>
<gene>
    <name evidence="4" type="ordered locus">Intca_2245</name>
</gene>